<feature type="compositionally biased region" description="Polar residues" evidence="3">
    <location>
        <begin position="818"/>
        <end position="831"/>
    </location>
</feature>
<feature type="compositionally biased region" description="Basic and acidic residues" evidence="3">
    <location>
        <begin position="1466"/>
        <end position="1478"/>
    </location>
</feature>
<dbReference type="SUPFAM" id="SSF56496">
    <property type="entry name" value="Fibrinogen C-terminal domain-like"/>
    <property type="match status" value="1"/>
</dbReference>
<dbReference type="InterPro" id="IPR036056">
    <property type="entry name" value="Fibrinogen-like_C"/>
</dbReference>
<feature type="compositionally biased region" description="Polar residues" evidence="3">
    <location>
        <begin position="742"/>
        <end position="751"/>
    </location>
</feature>
<feature type="compositionally biased region" description="Basic and acidic residues" evidence="3">
    <location>
        <begin position="680"/>
        <end position="690"/>
    </location>
</feature>
<feature type="compositionally biased region" description="Polar residues" evidence="3">
    <location>
        <begin position="1278"/>
        <end position="1287"/>
    </location>
</feature>
<feature type="compositionally biased region" description="Polar residues" evidence="3">
    <location>
        <begin position="177"/>
        <end position="196"/>
    </location>
</feature>
<dbReference type="InterPro" id="IPR050373">
    <property type="entry name" value="Fibrinogen_C-term_domain"/>
</dbReference>
<evidence type="ECO:0000256" key="3">
    <source>
        <dbReference type="SAM" id="MobiDB-lite"/>
    </source>
</evidence>
<feature type="compositionally biased region" description="Basic and acidic residues" evidence="3">
    <location>
        <begin position="1878"/>
        <end position="1889"/>
    </location>
</feature>
<dbReference type="Gene3D" id="3.90.215.10">
    <property type="entry name" value="Gamma Fibrinogen, chain A, domain 1"/>
    <property type="match status" value="1"/>
</dbReference>
<dbReference type="NCBIfam" id="NF040941">
    <property type="entry name" value="GGGWT_bact"/>
    <property type="match status" value="1"/>
</dbReference>
<dbReference type="InterPro" id="IPR002181">
    <property type="entry name" value="Fibrinogen_a/b/g_C_dom"/>
</dbReference>
<feature type="compositionally biased region" description="Basic and acidic residues" evidence="3">
    <location>
        <begin position="382"/>
        <end position="392"/>
    </location>
</feature>
<feature type="compositionally biased region" description="Basic and acidic residues" evidence="3">
    <location>
        <begin position="318"/>
        <end position="342"/>
    </location>
</feature>
<feature type="region of interest" description="Disordered" evidence="3">
    <location>
        <begin position="818"/>
        <end position="1091"/>
    </location>
</feature>
<dbReference type="InterPro" id="IPR020837">
    <property type="entry name" value="Fibrinogen_CS"/>
</dbReference>
<protein>
    <recommendedName>
        <fullName evidence="5">Fibrinogen C-terminal domain-containing protein</fullName>
    </recommendedName>
</protein>
<evidence type="ECO:0000313" key="6">
    <source>
        <dbReference type="Ensembl" id="ENSAMXP00005046594.1"/>
    </source>
</evidence>
<dbReference type="PROSITE" id="PS00514">
    <property type="entry name" value="FIBRINOGEN_C_1"/>
    <property type="match status" value="1"/>
</dbReference>
<dbReference type="Proteomes" id="UP000694621">
    <property type="component" value="Unplaced"/>
</dbReference>
<feature type="compositionally biased region" description="Basic and acidic residues" evidence="3">
    <location>
        <begin position="1288"/>
        <end position="1300"/>
    </location>
</feature>
<name>A0A8B9L878_ASTMX</name>
<feature type="coiled-coil region" evidence="2">
    <location>
        <begin position="91"/>
        <end position="118"/>
    </location>
</feature>
<feature type="chain" id="PRO_5034102115" description="Fibrinogen C-terminal domain-containing protein" evidence="4">
    <location>
        <begin position="43"/>
        <end position="2268"/>
    </location>
</feature>
<feature type="region of interest" description="Disordered" evidence="3">
    <location>
        <begin position="266"/>
        <end position="786"/>
    </location>
</feature>
<dbReference type="PANTHER" id="PTHR19143:SF189">
    <property type="entry name" value="FIBROLEUKIN"/>
    <property type="match status" value="1"/>
</dbReference>
<feature type="compositionally biased region" description="Polar residues" evidence="3">
    <location>
        <begin position="844"/>
        <end position="856"/>
    </location>
</feature>
<feature type="compositionally biased region" description="Polar residues" evidence="3">
    <location>
        <begin position="910"/>
        <end position="925"/>
    </location>
</feature>
<feature type="compositionally biased region" description="Polar residues" evidence="3">
    <location>
        <begin position="1736"/>
        <end position="1750"/>
    </location>
</feature>
<sequence>MPPSLLSHCSDTADATHPLTEQNTMWLAVLLVLGSCLPLAASEGCPEASEDTSSWVRLKPLGHCRDGESTCPYRITLPQLTIQLPKPFRELEKMARELQSLTQMVNQLKADCRECKERQRMQWNLRTADPGEDGERIQASRGTVNTKERQQDLQKREKVTQGNTHKTEEEQDRVLVNSGTKQVTLTGSWDKNSNPHHTGLHRHENSQGPKGSNPTQTDGKAKNMSKVSEPHLPVTEVKGNYPRVVVTESLPENQDEVQTTQAFIYTADQSDRQDREDDVSRRVDVVQDSTQVPPLKSTEDYDTTFTSSGTKQMNPAGIEDKGWNSRQDRNPEISSTGHKDGHNSGGPTGSNPTHSKQVITTGQGNQRQTSSWDRNSNPGSTGHKDENSERKTGSNPTQPKQVTTTGMENQRWTGTWNRNSNPSRSGHKDENSEGSEGSNPALPKQVITTGMENQRWTSSRDRTSNPSSSGHKAENNEGSEGSNPALPKQVTTTGMENQRWTSTWNRNTNLSSTGHKNVNREGSEGSSPTRPKQVTTTGMENQRWTSSRDRTSNPSSSGHKAGNSEGSEGSNPALPKQVTTTRIENQRWTSTWNRNSNLSSTGHKNVNREGSEGSSPTRPKQVTTTGMENQRWTSSWNRNSNSSDIGHRDESNGGLKGSNPTHMDAKTKNMSKVSQPHLPLAKEKDKDLHSARVILTESALPRNQDVGKQLNPAGTEKQSWHLGQEKNPKIESRTGHRVETSGGPSESNPAHTSRRPDGMDKTTESNSFLSEERDRELQSPGAELSKSDLLPTKLFIDTINTREGLQDMPPKKVQGITQNNEEETMFTSSAPKQLGPGDMEKQKWNTNQERNPTSSRIGHRDETSGDLREANPPHTGKNQNSSSKVTESRSYLLEEREKESQYPRGKLSESVLSTNQDVSSDTVITRSEEQDIPQRGVQGTTQKNKEGTVPTSSGRKELSQTGIQKQRWNPRQDRIFNVKKTGPRNETSGGLKQTNPMHIERTTESPNKAREQPSQSQDEDQAGHGENHNNKANTSQVGQGGDSSGTLTAEGKIESIPESSVVPIVLEDDHIETKQRNPPTQNKPVKRFPGFPRLINTNITAVQGTSNNGNRLANLSDPKRFSPFGNRTVNYFNRGTGINPVRIRPKEKIPHKSDNKEETGSRDADMVHVHTNAPRIINSKNVLGERQPVTGTKAKNNSELNLNMTESPKTVSANQGEDISDTRTRVKEPGPFMVDKTSDSVVAKEGTTNMVQYAESENKEKKEKINHSGESVNEPHSKPSQSNQDTVSVRDTEVDAKLIKPVETAHGSKTISSDNEDATFDVRHTDPQTQDSQHKNPFTPGRNAESGTRMDSVNPAGTVSKPEKNKADQIQDKTDKTSGTVMHLSPINTPGTGLVDASSTYPQSLDNKNDLPKGQIKPDHNTTRQGTKETESSHLFKEETGRQNGLTTKEATLLGSDPVKQTSTARSREEKIPERSVSKPEAPAVGSKVKGRPRPSNLMPIRSEKLNPHTRNSTKNPEGAKELSQPNQRMVKNVTRSIPNHAKQPERTASGRVIQAMNPKQKKPYILQKTPENIGLERVENTSGVNEHMVDRMNARRRQDHPKIGPTLSSPSQEIKSTTNAMTQSVRPTVAGHNIVDQVHLEKAKTAPTVEAINSLNTHQIQNTLQNAETKLFHVSEPGNPGGKRGLDPVTDSVREHSVEKEMNQTIVSFGSNNQSRPDSDQAVVEKSESTDRQKGTNLFTDSSAASNQENNKKLLTGGGMQNSRGKNLTTVEKVSTERNELNYPTTAATFTIKTAIKRKQSQMTQTTAPVVTTSPFMTQVHAEKAKSIFGAKVSNTHVPHRNKNPSLEVEPKILTETVYDSSSRNKEQNPRIRLDTERRVGGGSDKETVSYPNSVDIVPNRARGSDPFVMDKITNTAGPKWSTPSTDSMPHTPLTTTASVLGKNGDNNGNSYPVAVDKVGNAKIIKEGILIEPVTKSAIKENTEKPLTFNNLEDRDGLENQLLSTCHGHCNPSPTPQPDINIQRSSENYKDKTPRDCSDLIKKNHSNGVYSVTPGGSNKSTFMVFCDMEVSGGGWTVIQHRFDGSISFNRTWNDYKRGFGNLTGEFWLGNDKIHWLTSTRAMVLRVELEDLDGVKEYAQYNRFRVANESQHYRLSIGGYSGTAGNAMQFSKKFNHDQKNFTTPDRDNDRYPSGNCGAYYSSGWWFDACMAANLNGKYYEMKYKGTRNGIFWGTWHNISTEYYLTNDRQSFKTVRMMVRPRMAAGRDY</sequence>
<feature type="region of interest" description="Disordered" evidence="3">
    <location>
        <begin position="123"/>
        <end position="232"/>
    </location>
</feature>
<feature type="compositionally biased region" description="Polar residues" evidence="3">
    <location>
        <begin position="303"/>
        <end position="313"/>
    </location>
</feature>
<accession>A0A8B9L878</accession>
<feature type="signal peptide" evidence="4">
    <location>
        <begin position="1"/>
        <end position="42"/>
    </location>
</feature>
<feature type="compositionally biased region" description="Basic and acidic residues" evidence="3">
    <location>
        <begin position="1361"/>
        <end position="1376"/>
    </location>
</feature>
<feature type="compositionally biased region" description="Basic and acidic residues" evidence="3">
    <location>
        <begin position="998"/>
        <end position="1011"/>
    </location>
</feature>
<organism evidence="6 7">
    <name type="scientific">Astyanax mexicanus</name>
    <name type="common">Blind cave fish</name>
    <name type="synonym">Astyanax fasciatus mexicanus</name>
    <dbReference type="NCBI Taxonomy" id="7994"/>
    <lineage>
        <taxon>Eukaryota</taxon>
        <taxon>Metazoa</taxon>
        <taxon>Chordata</taxon>
        <taxon>Craniata</taxon>
        <taxon>Vertebrata</taxon>
        <taxon>Euteleostomi</taxon>
        <taxon>Actinopterygii</taxon>
        <taxon>Neopterygii</taxon>
        <taxon>Teleostei</taxon>
        <taxon>Ostariophysi</taxon>
        <taxon>Characiformes</taxon>
        <taxon>Characoidei</taxon>
        <taxon>Acestrorhamphidae</taxon>
        <taxon>Acestrorhamphinae</taxon>
        <taxon>Astyanax</taxon>
    </lineage>
</organism>
<feature type="compositionally biased region" description="Polar residues" evidence="3">
    <location>
        <begin position="876"/>
        <end position="889"/>
    </location>
</feature>
<feature type="compositionally biased region" description="Polar residues" evidence="3">
    <location>
        <begin position="577"/>
        <end position="604"/>
    </location>
</feature>
<dbReference type="SMART" id="SM00186">
    <property type="entry name" value="FBG"/>
    <property type="match status" value="1"/>
</dbReference>
<keyword evidence="2" id="KW-0175">Coiled coil</keyword>
<dbReference type="OrthoDB" id="8959842at2759"/>
<feature type="compositionally biased region" description="Polar residues" evidence="3">
    <location>
        <begin position="949"/>
        <end position="969"/>
    </location>
</feature>
<feature type="region of interest" description="Disordered" evidence="3">
    <location>
        <begin position="1878"/>
        <end position="1948"/>
    </location>
</feature>
<evidence type="ECO:0000256" key="2">
    <source>
        <dbReference type="SAM" id="Coils"/>
    </source>
</evidence>
<feature type="compositionally biased region" description="Basic and acidic residues" evidence="3">
    <location>
        <begin position="146"/>
        <end position="159"/>
    </location>
</feature>
<feature type="region of interest" description="Disordered" evidence="3">
    <location>
        <begin position="1709"/>
        <end position="1766"/>
    </location>
</feature>
<feature type="compositionally biased region" description="Polar residues" evidence="3">
    <location>
        <begin position="984"/>
        <end position="996"/>
    </location>
</feature>
<feature type="compositionally biased region" description="Basic and acidic residues" evidence="3">
    <location>
        <begin position="723"/>
        <end position="739"/>
    </location>
</feature>
<keyword evidence="1" id="KW-1015">Disulfide bond</keyword>
<feature type="compositionally biased region" description="Polar residues" evidence="3">
    <location>
        <begin position="1914"/>
        <end position="1948"/>
    </location>
</feature>
<evidence type="ECO:0000313" key="7">
    <source>
        <dbReference type="Proteomes" id="UP000694621"/>
    </source>
</evidence>
<dbReference type="PROSITE" id="PS51406">
    <property type="entry name" value="FIBRINOGEN_C_2"/>
    <property type="match status" value="1"/>
</dbReference>
<keyword evidence="4" id="KW-0732">Signal</keyword>
<evidence type="ECO:0000259" key="5">
    <source>
        <dbReference type="PROSITE" id="PS51406"/>
    </source>
</evidence>
<feature type="compositionally biased region" description="Polar residues" evidence="3">
    <location>
        <begin position="206"/>
        <end position="218"/>
    </location>
</feature>
<feature type="compositionally biased region" description="Low complexity" evidence="3">
    <location>
        <begin position="629"/>
        <end position="643"/>
    </location>
</feature>
<reference evidence="6" key="1">
    <citation type="submission" date="2025-08" db="UniProtKB">
        <authorList>
            <consortium name="Ensembl"/>
        </authorList>
    </citation>
    <scope>IDENTIFICATION</scope>
</reference>
<feature type="compositionally biased region" description="Polar residues" evidence="3">
    <location>
        <begin position="349"/>
        <end position="380"/>
    </location>
</feature>
<feature type="compositionally biased region" description="Basic and acidic residues" evidence="3">
    <location>
        <begin position="1407"/>
        <end position="1441"/>
    </location>
</feature>
<proteinExistence type="predicted"/>
<feature type="region of interest" description="Disordered" evidence="3">
    <location>
        <begin position="1205"/>
        <end position="1528"/>
    </location>
</feature>
<feature type="compositionally biased region" description="Polar residues" evidence="3">
    <location>
        <begin position="446"/>
        <end position="456"/>
    </location>
</feature>
<feature type="domain" description="Fibrinogen C-terminal" evidence="5">
    <location>
        <begin position="2029"/>
        <end position="2262"/>
    </location>
</feature>
<feature type="compositionally biased region" description="Basic and acidic residues" evidence="3">
    <location>
        <begin position="1256"/>
        <end position="1277"/>
    </location>
</feature>
<feature type="compositionally biased region" description="Basic and acidic residues" evidence="3">
    <location>
        <begin position="1718"/>
        <end position="1735"/>
    </location>
</feature>
<dbReference type="PANTHER" id="PTHR19143">
    <property type="entry name" value="FIBRINOGEN/TENASCIN/ANGIOPOEITIN"/>
    <property type="match status" value="1"/>
</dbReference>
<dbReference type="Pfam" id="PF00147">
    <property type="entry name" value="Fibrinogen_C"/>
    <property type="match status" value="1"/>
</dbReference>
<feature type="compositionally biased region" description="Basic and acidic residues" evidence="3">
    <location>
        <begin position="892"/>
        <end position="901"/>
    </location>
</feature>
<feature type="compositionally biased region" description="Basic and acidic residues" evidence="3">
    <location>
        <begin position="858"/>
        <end position="871"/>
    </location>
</feature>
<feature type="compositionally biased region" description="Polar residues" evidence="3">
    <location>
        <begin position="612"/>
        <end position="628"/>
    </location>
</feature>
<dbReference type="CDD" id="cd00087">
    <property type="entry name" value="FReD"/>
    <property type="match status" value="1"/>
</dbReference>
<dbReference type="InterPro" id="IPR014716">
    <property type="entry name" value="Fibrinogen_a/b/g_C_1"/>
</dbReference>
<feature type="compositionally biased region" description="Polar residues" evidence="3">
    <location>
        <begin position="489"/>
        <end position="516"/>
    </location>
</feature>
<feature type="compositionally biased region" description="Polar residues" evidence="3">
    <location>
        <begin position="1205"/>
        <end position="1217"/>
    </location>
</feature>
<dbReference type="Ensembl" id="ENSAMXT00005050613.1">
    <property type="protein sequence ID" value="ENSAMXP00005046594.1"/>
    <property type="gene ID" value="ENSAMXG00005021452.1"/>
</dbReference>
<feature type="compositionally biased region" description="Basic and acidic residues" evidence="3">
    <location>
        <begin position="269"/>
        <end position="285"/>
    </location>
</feature>
<evidence type="ECO:0000256" key="1">
    <source>
        <dbReference type="ARBA" id="ARBA00023157"/>
    </source>
</evidence>
<feature type="compositionally biased region" description="Polar residues" evidence="3">
    <location>
        <begin position="1345"/>
        <end position="1357"/>
    </location>
</feature>
<feature type="compositionally biased region" description="Polar residues" evidence="3">
    <location>
        <begin position="393"/>
        <end position="424"/>
    </location>
</feature>
<dbReference type="GO" id="GO:0005615">
    <property type="term" value="C:extracellular space"/>
    <property type="evidence" value="ECO:0007669"/>
    <property type="project" value="TreeGrafter"/>
</dbReference>
<feature type="compositionally biased region" description="Polar residues" evidence="3">
    <location>
        <begin position="524"/>
        <end position="544"/>
    </location>
</feature>
<evidence type="ECO:0000256" key="4">
    <source>
        <dbReference type="SAM" id="SignalP"/>
    </source>
</evidence>
<feature type="compositionally biased region" description="Polar residues" evidence="3">
    <location>
        <begin position="1386"/>
        <end position="1406"/>
    </location>
</feature>
<feature type="compositionally biased region" description="Basic and acidic residues" evidence="3">
    <location>
        <begin position="754"/>
        <end position="763"/>
    </location>
</feature>